<proteinExistence type="predicted"/>
<reference evidence="1" key="1">
    <citation type="journal article" date="2022" name="bioRxiv">
        <title>Sequencing and chromosome-scale assembly of the giantPleurodeles waltlgenome.</title>
        <authorList>
            <person name="Brown T."/>
            <person name="Elewa A."/>
            <person name="Iarovenko S."/>
            <person name="Subramanian E."/>
            <person name="Araus A.J."/>
            <person name="Petzold A."/>
            <person name="Susuki M."/>
            <person name="Suzuki K.-i.T."/>
            <person name="Hayashi T."/>
            <person name="Toyoda A."/>
            <person name="Oliveira C."/>
            <person name="Osipova E."/>
            <person name="Leigh N.D."/>
            <person name="Simon A."/>
            <person name="Yun M.H."/>
        </authorList>
    </citation>
    <scope>NUCLEOTIDE SEQUENCE</scope>
    <source>
        <strain evidence="1">20211129_DDA</strain>
        <tissue evidence="1">Liver</tissue>
    </source>
</reference>
<name>A0AAV7QGU6_PLEWA</name>
<comment type="caution">
    <text evidence="1">The sequence shown here is derived from an EMBL/GenBank/DDBJ whole genome shotgun (WGS) entry which is preliminary data.</text>
</comment>
<gene>
    <name evidence="1" type="ORF">NDU88_006001</name>
</gene>
<organism evidence="1 2">
    <name type="scientific">Pleurodeles waltl</name>
    <name type="common">Iberian ribbed newt</name>
    <dbReference type="NCBI Taxonomy" id="8319"/>
    <lineage>
        <taxon>Eukaryota</taxon>
        <taxon>Metazoa</taxon>
        <taxon>Chordata</taxon>
        <taxon>Craniata</taxon>
        <taxon>Vertebrata</taxon>
        <taxon>Euteleostomi</taxon>
        <taxon>Amphibia</taxon>
        <taxon>Batrachia</taxon>
        <taxon>Caudata</taxon>
        <taxon>Salamandroidea</taxon>
        <taxon>Salamandridae</taxon>
        <taxon>Pleurodelinae</taxon>
        <taxon>Pleurodeles</taxon>
    </lineage>
</organism>
<sequence>MVGSYSPGMLVQLHVLDCDSSRLQPIKDAQRFSHQRMFVRHPALHGTATARWSMLVCDRIYFLFPESLETEAAANARSPVQGKKEERGRVT</sequence>
<evidence type="ECO:0000313" key="1">
    <source>
        <dbReference type="EMBL" id="KAJ1139634.1"/>
    </source>
</evidence>
<dbReference type="Proteomes" id="UP001066276">
    <property type="component" value="Chromosome 6"/>
</dbReference>
<dbReference type="AlphaFoldDB" id="A0AAV7QGU6"/>
<evidence type="ECO:0000313" key="2">
    <source>
        <dbReference type="Proteomes" id="UP001066276"/>
    </source>
</evidence>
<accession>A0AAV7QGU6</accession>
<keyword evidence="2" id="KW-1185">Reference proteome</keyword>
<dbReference type="EMBL" id="JANPWB010000010">
    <property type="protein sequence ID" value="KAJ1139634.1"/>
    <property type="molecule type" value="Genomic_DNA"/>
</dbReference>
<protein>
    <submittedName>
        <fullName evidence="1">Uncharacterized protein</fullName>
    </submittedName>
</protein>